<dbReference type="SUPFAM" id="SSF49899">
    <property type="entry name" value="Concanavalin A-like lectins/glucanases"/>
    <property type="match status" value="1"/>
</dbReference>
<accession>A0AA96VSJ8</accession>
<dbReference type="GO" id="GO:0006689">
    <property type="term" value="P:ganglioside catabolic process"/>
    <property type="evidence" value="ECO:0007669"/>
    <property type="project" value="TreeGrafter"/>
</dbReference>
<dbReference type="Proteomes" id="UP001304088">
    <property type="component" value="Chromosome"/>
</dbReference>
<dbReference type="GO" id="GO:0004308">
    <property type="term" value="F:exo-alpha-sialidase activity"/>
    <property type="evidence" value="ECO:0007669"/>
    <property type="project" value="UniProtKB-EC"/>
</dbReference>
<dbReference type="Pfam" id="PF13088">
    <property type="entry name" value="BNR_2"/>
    <property type="match status" value="1"/>
</dbReference>
<keyword evidence="7" id="KW-0326">Glycosidase</keyword>
<dbReference type="KEGG" id="ssuv:PXH68_01520"/>
<keyword evidence="6" id="KW-0378">Hydrolase</keyword>
<dbReference type="SUPFAM" id="SSF50939">
    <property type="entry name" value="Sialidases"/>
    <property type="match status" value="1"/>
</dbReference>
<dbReference type="Pfam" id="PF02973">
    <property type="entry name" value="Sialidase"/>
    <property type="match status" value="1"/>
</dbReference>
<feature type="chain" id="PRO_5041661429" description="exo-alpha-sialidase" evidence="9">
    <location>
        <begin position="24"/>
        <end position="1320"/>
    </location>
</feature>
<dbReference type="RefSeq" id="WP_248027249.1">
    <property type="nucleotide sequence ID" value="NZ_CP118733.1"/>
</dbReference>
<dbReference type="PANTHER" id="PTHR10628">
    <property type="entry name" value="SIALIDASE"/>
    <property type="match status" value="1"/>
</dbReference>
<protein>
    <recommendedName>
        <fullName evidence="3">exo-alpha-sialidase</fullName>
        <ecNumber evidence="3">3.2.1.18</ecNumber>
    </recommendedName>
</protein>
<dbReference type="CDD" id="cd15482">
    <property type="entry name" value="Sialidase_non-viral"/>
    <property type="match status" value="1"/>
</dbReference>
<feature type="compositionally biased region" description="Polar residues" evidence="8">
    <location>
        <begin position="55"/>
        <end position="68"/>
    </location>
</feature>
<comment type="catalytic activity">
    <reaction evidence="1">
        <text>Hydrolysis of alpha-(2-&gt;3)-, alpha-(2-&gt;6)-, alpha-(2-&gt;8)- glycosidic linkages of terminal sialic acid residues in oligosaccharides, glycoproteins, glycolipids, colominic acid and synthetic substrates.</text>
        <dbReference type="EC" id="3.2.1.18"/>
    </reaction>
</comment>
<dbReference type="GO" id="GO:0009313">
    <property type="term" value="P:oligosaccharide catabolic process"/>
    <property type="evidence" value="ECO:0007669"/>
    <property type="project" value="TreeGrafter"/>
</dbReference>
<dbReference type="InterPro" id="IPR023364">
    <property type="entry name" value="Trans_sialidase_dom3"/>
</dbReference>
<organism evidence="12 13">
    <name type="scientific">Streptococcus suivaginalis</name>
    <dbReference type="NCBI Taxonomy" id="3028082"/>
    <lineage>
        <taxon>Bacteria</taxon>
        <taxon>Bacillati</taxon>
        <taxon>Bacillota</taxon>
        <taxon>Bacilli</taxon>
        <taxon>Lactobacillales</taxon>
        <taxon>Streptococcaceae</taxon>
        <taxon>Streptococcus</taxon>
    </lineage>
</organism>
<reference evidence="12 13" key="1">
    <citation type="submission" date="2023-02" db="EMBL/GenBank/DDBJ databases">
        <title>Streptococcus sp. Genome Sequencing and Assembly.</title>
        <authorList>
            <person name="Shore S.M."/>
            <person name="Nicholson T.L."/>
        </authorList>
    </citation>
    <scope>NUCLEOTIDE SEQUENCE [LARGE SCALE GENOMIC DNA]</scope>
    <source>
        <strain evidence="12 13">29896</strain>
    </source>
</reference>
<proteinExistence type="inferred from homology"/>
<evidence type="ECO:0000256" key="7">
    <source>
        <dbReference type="ARBA" id="ARBA00023295"/>
    </source>
</evidence>
<dbReference type="Gene3D" id="2.60.120.200">
    <property type="match status" value="1"/>
</dbReference>
<feature type="region of interest" description="Disordered" evidence="8">
    <location>
        <begin position="55"/>
        <end position="98"/>
    </location>
</feature>
<gene>
    <name evidence="12" type="ORF">PXH68_01520</name>
</gene>
<dbReference type="InterPro" id="IPR013320">
    <property type="entry name" value="ConA-like_dom_sf"/>
</dbReference>
<dbReference type="Gene3D" id="2.120.10.10">
    <property type="match status" value="1"/>
</dbReference>
<feature type="domain" description="Sialidase" evidence="11">
    <location>
        <begin position="527"/>
        <end position="747"/>
    </location>
</feature>
<dbReference type="InterPro" id="IPR036278">
    <property type="entry name" value="Sialidase_sf"/>
</dbReference>
<dbReference type="EMBL" id="CP118733">
    <property type="protein sequence ID" value="WNY47415.1"/>
    <property type="molecule type" value="Genomic_DNA"/>
</dbReference>
<comment type="similarity">
    <text evidence="2">Belongs to the glycosyl hydrolase 33 family.</text>
</comment>
<evidence type="ECO:0000259" key="11">
    <source>
        <dbReference type="Pfam" id="PF13088"/>
    </source>
</evidence>
<evidence type="ECO:0000256" key="6">
    <source>
        <dbReference type="ARBA" id="ARBA00022801"/>
    </source>
</evidence>
<dbReference type="PANTHER" id="PTHR10628:SF30">
    <property type="entry name" value="EXO-ALPHA-SIALIDASE"/>
    <property type="match status" value="1"/>
</dbReference>
<name>A0AA96VSJ8_9STRE</name>
<feature type="signal peptide" evidence="9">
    <location>
        <begin position="1"/>
        <end position="23"/>
    </location>
</feature>
<dbReference type="SUPFAM" id="SSF49785">
    <property type="entry name" value="Galactose-binding domain-like"/>
    <property type="match status" value="1"/>
</dbReference>
<dbReference type="InterPro" id="IPR026856">
    <property type="entry name" value="Sialidase_fam"/>
</dbReference>
<keyword evidence="13" id="KW-1185">Reference proteome</keyword>
<keyword evidence="5" id="KW-0677">Repeat</keyword>
<dbReference type="GO" id="GO:0016020">
    <property type="term" value="C:membrane"/>
    <property type="evidence" value="ECO:0007669"/>
    <property type="project" value="TreeGrafter"/>
</dbReference>
<evidence type="ECO:0000256" key="9">
    <source>
        <dbReference type="SAM" id="SignalP"/>
    </source>
</evidence>
<dbReference type="GO" id="GO:0005737">
    <property type="term" value="C:cytoplasm"/>
    <property type="evidence" value="ECO:0007669"/>
    <property type="project" value="TreeGrafter"/>
</dbReference>
<dbReference type="InterPro" id="IPR011040">
    <property type="entry name" value="Sialidase"/>
</dbReference>
<dbReference type="InterPro" id="IPR008979">
    <property type="entry name" value="Galactose-bd-like_sf"/>
</dbReference>
<keyword evidence="4 9" id="KW-0732">Signal</keyword>
<sequence length="1320" mass="145478">MPEKQRRTGRFSQLALYSSVVLAAFLVGQQTIHANEAAPETEEVQPTANHAVETANQPITSSADPNLTSAEVSEEASETDQIPSLDVNLEEVSSDETAREFEEAEVHKLENTSLNASNKRLELAPEVRDSIKESESGTIYLEYKAQANGFFNLFATSSQTHANEYTALFVNNGVVGLESRIGSGGQTSINLNTGSQRALNGEWNAVALTYQKKADSDAVDVKIYVNGKESQAGVTTHALFRAASQLNMAQLGEVKRASRSVWAATSLDIRNFTHYDRAFTEEEIQRRSALFIRREHPYVLNEESRLSEKITVFEGGRNNQKNPANGVASFRIPALLKTDKGTLIAATDQRHDHHLDYGNIAQVVKRSLDNGQTWSETITIVDLKDNPQARDRNFGAPMTIDTALIQDPTTKRIFALYDMFPEGKAVMDRSKLTGRKAEHSLIDGKYYLNLYSATETAPYTVRENGVVYSPEGQATNYRVNVNDKSPGYANLGDLYEGDNPTPIGNIYYQTETTVPFKVTMDNYIWMSYSDDDGLTWSTPVDLTATVKKEYMMFLGIGPGTGIVLHTGPHKGRLIVPAYGINYTATLNSQSALVLYSDDHGATWKSGQTFNDNRTLANGTVIHSETMNNWGEIGTEATVVQLSNGDIKMFMRGQAKKIRVATSKDGGVTWQSDLEVLDEVPDPYVQLSAIRIVRDNKEYILLSNANGPGTQRMDGHIRVAEVGADGSLTWLKHQIIQDGEFAYNSIQDLGNDEFGLLYEHKTGDQNWYSLYYKTFNWNYLMQKDYGLPESRVTAVEHYQDGYVTLAFNNTVLAVNRPNLLLSNGHHMEFVSQLEANKLLYRLDPADKSEVIVGLSSGELVNVSKLPVNVLAFLDTHPRKLIQKVNGKKVRITGEDVFEEARGNGLANLMDGNKGSLTELKWLVAGQPSVSLPQTITLTLPEEKRLHSMVITKRTPGNGTMTKYRVKAFLGEQVQFDSGEQSVEFATAEIAFRFNQGVQADRVEFIPLEAHTNATTKDNRMWTVREVQLFEMVDIPEEKPQVAMRSEFHDSTTGVLLQLEEEVPADYHLSVQEISSSHSSLTGKEHKVYSIQLLSASDEAIILTAPALLLLPKAGDKLPLQALLLRENNAVTELDLTESPVTIAGQQTERILVLTEQLGQVALVYPLSRPESRPEVIGGVEQPADPISSSEVSEEIVTAKGASVTHELAMFDGGISLNEKLLHELPAFDGGISLNENLTHALPVFDGGLVPADLVSHHLPILDPSLLQVAGEKQVSQPAASKPVVQEKAKTLPNTGADLGLVWTLAGIGVLGSLVERRKRLG</sequence>
<dbReference type="Gene3D" id="2.40.220.10">
    <property type="entry name" value="Intramolecular Trans-sialidase, Domain 3"/>
    <property type="match status" value="1"/>
</dbReference>
<evidence type="ECO:0000256" key="3">
    <source>
        <dbReference type="ARBA" id="ARBA00012733"/>
    </source>
</evidence>
<dbReference type="InterPro" id="IPR004124">
    <property type="entry name" value="Glyco_hydro_33_N"/>
</dbReference>
<evidence type="ECO:0000256" key="5">
    <source>
        <dbReference type="ARBA" id="ARBA00022737"/>
    </source>
</evidence>
<feature type="domain" description="Glycoside hydrolase family 33 N-terminal" evidence="10">
    <location>
        <begin position="113"/>
        <end position="290"/>
    </location>
</feature>
<evidence type="ECO:0000256" key="8">
    <source>
        <dbReference type="SAM" id="MobiDB-lite"/>
    </source>
</evidence>
<dbReference type="Gene3D" id="2.60.120.260">
    <property type="entry name" value="Galactose-binding domain-like"/>
    <property type="match status" value="1"/>
</dbReference>
<evidence type="ECO:0000256" key="1">
    <source>
        <dbReference type="ARBA" id="ARBA00000427"/>
    </source>
</evidence>
<evidence type="ECO:0000256" key="2">
    <source>
        <dbReference type="ARBA" id="ARBA00009348"/>
    </source>
</evidence>
<evidence type="ECO:0000313" key="13">
    <source>
        <dbReference type="Proteomes" id="UP001304088"/>
    </source>
</evidence>
<evidence type="ECO:0000256" key="4">
    <source>
        <dbReference type="ARBA" id="ARBA00022729"/>
    </source>
</evidence>
<evidence type="ECO:0000259" key="10">
    <source>
        <dbReference type="Pfam" id="PF02973"/>
    </source>
</evidence>
<evidence type="ECO:0000313" key="12">
    <source>
        <dbReference type="EMBL" id="WNY47415.1"/>
    </source>
</evidence>
<dbReference type="EC" id="3.2.1.18" evidence="3"/>